<dbReference type="CDD" id="cd11301">
    <property type="entry name" value="Fut1_Fut2_like"/>
    <property type="match status" value="1"/>
</dbReference>
<dbReference type="InterPro" id="IPR002516">
    <property type="entry name" value="Glyco_trans_11"/>
</dbReference>
<sequence length="316" mass="36142">MRDNLVIIRVDGGICSQISFVALGSAFEAKGYEVQYDLSWFEEQGIGAYNPSNGYDKVYNVSFDIPKAFPTLPIKIAEKTEAKHYKRFYFANNDNIITFSPPLYVGGYLGRHFDGYFKELFRQHFIPKESEQRDTAFAKVKEEICSSMACGVHVRRGDLSGFHPVYGEPTALEYFTKAISLIESIQPESVFYIFSDDVKWVKQHFPPILKDRKYRICDVNTPSEGYLDLYLLSLCKNLIGSQGSLAMYAKLLSPHNPLLICPKIRDWLFKQEPNVMFVNWGEAMQLQPLELNSTISYSPPPHYLPKTNSDYGFIIA</sequence>
<organism evidence="3 4">
    <name type="scientific">Helicobacter apodemus</name>
    <dbReference type="NCBI Taxonomy" id="135569"/>
    <lineage>
        <taxon>Bacteria</taxon>
        <taxon>Pseudomonadati</taxon>
        <taxon>Campylobacterota</taxon>
        <taxon>Epsilonproteobacteria</taxon>
        <taxon>Campylobacterales</taxon>
        <taxon>Helicobacteraceae</taxon>
        <taxon>Helicobacter</taxon>
    </lineage>
</organism>
<dbReference type="GO" id="GO:0005975">
    <property type="term" value="P:carbohydrate metabolic process"/>
    <property type="evidence" value="ECO:0007669"/>
    <property type="project" value="InterPro"/>
</dbReference>
<accession>A0A4U8UGG1</accession>
<evidence type="ECO:0000256" key="1">
    <source>
        <dbReference type="ARBA" id="ARBA00022676"/>
    </source>
</evidence>
<keyword evidence="1" id="KW-0328">Glycosyltransferase</keyword>
<dbReference type="Pfam" id="PF01531">
    <property type="entry name" value="Glyco_transf_11"/>
    <property type="match status" value="1"/>
</dbReference>
<dbReference type="PANTHER" id="PTHR11927:SF9">
    <property type="entry name" value="L-FUCOSYLTRANSFERASE"/>
    <property type="match status" value="1"/>
</dbReference>
<reference evidence="3 4" key="1">
    <citation type="journal article" date="2014" name="Genome Announc.">
        <title>Draft genome sequences of eight enterohepatic helicobacter species isolated from both laboratory and wild rodents.</title>
        <authorList>
            <person name="Sheh A."/>
            <person name="Shen Z."/>
            <person name="Fox J.G."/>
        </authorList>
    </citation>
    <scope>NUCLEOTIDE SEQUENCE [LARGE SCALE GENOMIC DNA]</scope>
    <source>
        <strain evidence="3 4">MIT-03-7007</strain>
    </source>
</reference>
<dbReference type="Proteomes" id="UP000029920">
    <property type="component" value="Unassembled WGS sequence"/>
</dbReference>
<dbReference type="EMBL" id="JRPC02000004">
    <property type="protein sequence ID" value="TLE16703.1"/>
    <property type="molecule type" value="Genomic_DNA"/>
</dbReference>
<proteinExistence type="predicted"/>
<dbReference type="PANTHER" id="PTHR11927">
    <property type="entry name" value="GALACTOSIDE 2-L-FUCOSYLTRANSFERASE"/>
    <property type="match status" value="1"/>
</dbReference>
<evidence type="ECO:0000256" key="2">
    <source>
        <dbReference type="ARBA" id="ARBA00022679"/>
    </source>
</evidence>
<evidence type="ECO:0000313" key="4">
    <source>
        <dbReference type="Proteomes" id="UP000029920"/>
    </source>
</evidence>
<name>A0A4U8UGG1_9HELI</name>
<keyword evidence="4" id="KW-1185">Reference proteome</keyword>
<dbReference type="GO" id="GO:0008107">
    <property type="term" value="F:galactoside 2-alpha-L-fucosyltransferase activity"/>
    <property type="evidence" value="ECO:0007669"/>
    <property type="project" value="InterPro"/>
</dbReference>
<evidence type="ECO:0000313" key="3">
    <source>
        <dbReference type="EMBL" id="TLE16703.1"/>
    </source>
</evidence>
<keyword evidence="2" id="KW-0808">Transferase</keyword>
<dbReference type="Gene3D" id="3.40.50.11350">
    <property type="match status" value="1"/>
</dbReference>
<dbReference type="AlphaFoldDB" id="A0A4U8UGG1"/>
<protein>
    <submittedName>
        <fullName evidence="3">Alpha-1,2-fucosyltransferase</fullName>
    </submittedName>
</protein>
<gene>
    <name evidence="3" type="ORF">LS72_002350</name>
</gene>
<comment type="caution">
    <text evidence="3">The sequence shown here is derived from an EMBL/GenBank/DDBJ whole genome shotgun (WGS) entry which is preliminary data.</text>
</comment>
<dbReference type="GO" id="GO:0016020">
    <property type="term" value="C:membrane"/>
    <property type="evidence" value="ECO:0007669"/>
    <property type="project" value="InterPro"/>
</dbReference>
<dbReference type="RefSeq" id="WP_052087381.1">
    <property type="nucleotide sequence ID" value="NZ_JRPC02000004.1"/>
</dbReference>